<reference evidence="2" key="1">
    <citation type="submission" date="2023-03" db="UniProtKB">
        <authorList>
            <consortium name="EnsemblPlants"/>
        </authorList>
    </citation>
    <scope>IDENTIFICATION</scope>
</reference>
<accession>A0A9I9D8K6</accession>
<feature type="region of interest" description="Disordered" evidence="1">
    <location>
        <begin position="22"/>
        <end position="42"/>
    </location>
</feature>
<dbReference type="EnsemblPlants" id="MELO3C014884.2.1">
    <property type="protein sequence ID" value="MELO3C014884.2.1"/>
    <property type="gene ID" value="MELO3C014884.2"/>
</dbReference>
<protein>
    <submittedName>
        <fullName evidence="2">Uncharacterized protein</fullName>
    </submittedName>
</protein>
<dbReference type="Gramene" id="MELO3C014884.2.1">
    <property type="protein sequence ID" value="MELO3C014884.2.1"/>
    <property type="gene ID" value="MELO3C014884.2"/>
</dbReference>
<evidence type="ECO:0000313" key="2">
    <source>
        <dbReference type="EnsemblPlants" id="MELO3C014884.2.1"/>
    </source>
</evidence>
<organism evidence="2">
    <name type="scientific">Cucumis melo</name>
    <name type="common">Muskmelon</name>
    <dbReference type="NCBI Taxonomy" id="3656"/>
    <lineage>
        <taxon>Eukaryota</taxon>
        <taxon>Viridiplantae</taxon>
        <taxon>Streptophyta</taxon>
        <taxon>Embryophyta</taxon>
        <taxon>Tracheophyta</taxon>
        <taxon>Spermatophyta</taxon>
        <taxon>Magnoliopsida</taxon>
        <taxon>eudicotyledons</taxon>
        <taxon>Gunneridae</taxon>
        <taxon>Pentapetalae</taxon>
        <taxon>rosids</taxon>
        <taxon>fabids</taxon>
        <taxon>Cucurbitales</taxon>
        <taxon>Cucurbitaceae</taxon>
        <taxon>Benincaseae</taxon>
        <taxon>Cucumis</taxon>
    </lineage>
</organism>
<evidence type="ECO:0000256" key="1">
    <source>
        <dbReference type="SAM" id="MobiDB-lite"/>
    </source>
</evidence>
<name>A0A9I9D8K6_CUCME</name>
<proteinExistence type="predicted"/>
<dbReference type="AlphaFoldDB" id="A0A9I9D8K6"/>
<sequence>MQRESNSTTRDCRTYEKNDTTAWLTTDGGFDDRRSERRWQRD</sequence>
<feature type="compositionally biased region" description="Basic and acidic residues" evidence="1">
    <location>
        <begin position="30"/>
        <end position="42"/>
    </location>
</feature>